<dbReference type="EMBL" id="LFDV01000002">
    <property type="protein sequence ID" value="KTB47441.1"/>
    <property type="molecule type" value="Genomic_DNA"/>
</dbReference>
<proteinExistence type="predicted"/>
<keyword evidence="1" id="KW-1133">Transmembrane helix</keyword>
<protein>
    <submittedName>
        <fullName evidence="2">Uncharacterized protein</fullName>
    </submittedName>
</protein>
<feature type="transmembrane region" description="Helical" evidence="1">
    <location>
        <begin position="121"/>
        <end position="138"/>
    </location>
</feature>
<sequence>MQKRFIPVVLLAIICAGYGALAGFLSIGSAKQPDFHVDELPYHNYTIAAGASVGLAVFTAAYFVYAVARTRNKTESFNFFPVLNTAAGAVLGFTASFVVHVTASAFGLINAGLGMTLFDSGVAAFFGGCIGFGLSVIMNEG</sequence>
<evidence type="ECO:0000256" key="1">
    <source>
        <dbReference type="SAM" id="Phobius"/>
    </source>
</evidence>
<gene>
    <name evidence="2" type="ORF">DEALK_02860</name>
</gene>
<keyword evidence="1" id="KW-0472">Membrane</keyword>
<feature type="transmembrane region" description="Helical" evidence="1">
    <location>
        <begin position="47"/>
        <end position="68"/>
    </location>
</feature>
<name>A0A0W0GFV9_9CHLR</name>
<evidence type="ECO:0000313" key="3">
    <source>
        <dbReference type="Proteomes" id="UP000053947"/>
    </source>
</evidence>
<accession>A0A0W0GFV9</accession>
<feature type="transmembrane region" description="Helical" evidence="1">
    <location>
        <begin position="80"/>
        <end position="109"/>
    </location>
</feature>
<keyword evidence="1" id="KW-0812">Transmembrane</keyword>
<feature type="transmembrane region" description="Helical" evidence="1">
    <location>
        <begin position="5"/>
        <end position="27"/>
    </location>
</feature>
<keyword evidence="3" id="KW-1185">Reference proteome</keyword>
<dbReference type="STRING" id="1217799.DEALK_02860"/>
<dbReference type="Proteomes" id="UP000053947">
    <property type="component" value="Unassembled WGS sequence"/>
</dbReference>
<dbReference type="AlphaFoldDB" id="A0A0W0GFV9"/>
<organism evidence="2 3">
    <name type="scientific">Dehalogenimonas alkenigignens</name>
    <dbReference type="NCBI Taxonomy" id="1217799"/>
    <lineage>
        <taxon>Bacteria</taxon>
        <taxon>Bacillati</taxon>
        <taxon>Chloroflexota</taxon>
        <taxon>Dehalococcoidia</taxon>
        <taxon>Dehalococcoidales</taxon>
        <taxon>Dehalococcoidaceae</taxon>
        <taxon>Dehalogenimonas</taxon>
    </lineage>
</organism>
<reference evidence="2 3" key="1">
    <citation type="submission" date="2015-06" db="EMBL/GenBank/DDBJ databases">
        <title>Genome sequence of the organohalide-respiring Dehalogenimonas alkenigignens type strain (IP3-3T).</title>
        <authorList>
            <person name="Key T.A."/>
            <person name="Richmond D.P."/>
            <person name="Bowman K.S."/>
            <person name="Cho Y.-J."/>
            <person name="Chun J."/>
            <person name="da Costa M.S."/>
            <person name="Rainey F.A."/>
            <person name="Moe W.M."/>
        </authorList>
    </citation>
    <scope>NUCLEOTIDE SEQUENCE [LARGE SCALE GENOMIC DNA]</scope>
    <source>
        <strain evidence="2 3">IP3-3</strain>
    </source>
</reference>
<dbReference type="RefSeq" id="WP_058438016.1">
    <property type="nucleotide sequence ID" value="NZ_KQ758903.1"/>
</dbReference>
<evidence type="ECO:0000313" key="2">
    <source>
        <dbReference type="EMBL" id="KTB47441.1"/>
    </source>
</evidence>
<comment type="caution">
    <text evidence="2">The sequence shown here is derived from an EMBL/GenBank/DDBJ whole genome shotgun (WGS) entry which is preliminary data.</text>
</comment>